<feature type="non-terminal residue" evidence="4">
    <location>
        <position position="1"/>
    </location>
</feature>
<evidence type="ECO:0000313" key="4">
    <source>
        <dbReference type="EMBL" id="CAG8746525.1"/>
    </source>
</evidence>
<dbReference type="Proteomes" id="UP000789375">
    <property type="component" value="Unassembled WGS sequence"/>
</dbReference>
<dbReference type="AlphaFoldDB" id="A0A9N9IRA0"/>
<feature type="domain" description="CSC1/OSCA1-like N-terminal transmembrane" evidence="2">
    <location>
        <begin position="5"/>
        <end position="155"/>
    </location>
</feature>
<organism evidence="4 5">
    <name type="scientific">Funneliformis mosseae</name>
    <name type="common">Endomycorrhizal fungus</name>
    <name type="synonym">Glomus mosseae</name>
    <dbReference type="NCBI Taxonomy" id="27381"/>
    <lineage>
        <taxon>Eukaryota</taxon>
        <taxon>Fungi</taxon>
        <taxon>Fungi incertae sedis</taxon>
        <taxon>Mucoromycota</taxon>
        <taxon>Glomeromycotina</taxon>
        <taxon>Glomeromycetes</taxon>
        <taxon>Glomerales</taxon>
        <taxon>Glomeraceae</taxon>
        <taxon>Funneliformis</taxon>
    </lineage>
</organism>
<evidence type="ECO:0000313" key="5">
    <source>
        <dbReference type="Proteomes" id="UP000789375"/>
    </source>
</evidence>
<dbReference type="Pfam" id="PF13967">
    <property type="entry name" value="RSN1_TM"/>
    <property type="match status" value="1"/>
</dbReference>
<keyword evidence="5" id="KW-1185">Reference proteome</keyword>
<accession>A0A9N9IRA0</accession>
<dbReference type="EMBL" id="CAJVPP010023133">
    <property type="protein sequence ID" value="CAG8746525.1"/>
    <property type="molecule type" value="Genomic_DNA"/>
</dbReference>
<dbReference type="GO" id="GO:0005227">
    <property type="term" value="F:calcium-activated cation channel activity"/>
    <property type="evidence" value="ECO:0007669"/>
    <property type="project" value="InterPro"/>
</dbReference>
<gene>
    <name evidence="4" type="ORF">FMOSSE_LOCUS16417</name>
</gene>
<feature type="domain" description="CSC1/OSCA1-like cytosolic" evidence="3">
    <location>
        <begin position="157"/>
        <end position="206"/>
    </location>
</feature>
<proteinExistence type="predicted"/>
<dbReference type="InterPro" id="IPR027815">
    <property type="entry name" value="CSC1/OSCA1-like_cyt"/>
</dbReference>
<name>A0A9N9IRA0_FUNMO</name>
<feature type="transmembrane region" description="Helical" evidence="1">
    <location>
        <begin position="6"/>
        <end position="26"/>
    </location>
</feature>
<evidence type="ECO:0000259" key="2">
    <source>
        <dbReference type="Pfam" id="PF13967"/>
    </source>
</evidence>
<sequence>RTALLTAQLLVAIPLGTISLLVFCYLRTRWNAMFAPRSRLQKLAPDPLPTTFFGWIVPLYNMPESHILERVGLDAAVFLAFFKMSYKLFTFCAIAGFVVVGPVKLTKYFDLLPDGNNDGRNSFDNVPNPQPIEETPETPGELAVYVILTWWKDTIAARTVMVTSIPKELQSDPALADFYESLGFGTVESAVVYRNVRKLRRAIEKRA</sequence>
<evidence type="ECO:0000256" key="1">
    <source>
        <dbReference type="SAM" id="Phobius"/>
    </source>
</evidence>
<dbReference type="PANTHER" id="PTHR13018:SF5">
    <property type="entry name" value="RE44586P"/>
    <property type="match status" value="1"/>
</dbReference>
<dbReference type="PANTHER" id="PTHR13018">
    <property type="entry name" value="PROBABLE MEMBRANE PROTEIN DUF221-RELATED"/>
    <property type="match status" value="1"/>
</dbReference>
<dbReference type="InterPro" id="IPR045122">
    <property type="entry name" value="Csc1-like"/>
</dbReference>
<evidence type="ECO:0000259" key="3">
    <source>
        <dbReference type="Pfam" id="PF14703"/>
    </source>
</evidence>
<dbReference type="GO" id="GO:0005886">
    <property type="term" value="C:plasma membrane"/>
    <property type="evidence" value="ECO:0007669"/>
    <property type="project" value="TreeGrafter"/>
</dbReference>
<reference evidence="4" key="1">
    <citation type="submission" date="2021-06" db="EMBL/GenBank/DDBJ databases">
        <authorList>
            <person name="Kallberg Y."/>
            <person name="Tangrot J."/>
            <person name="Rosling A."/>
        </authorList>
    </citation>
    <scope>NUCLEOTIDE SEQUENCE</scope>
    <source>
        <strain evidence="4">87-6 pot B 2015</strain>
    </source>
</reference>
<comment type="caution">
    <text evidence="4">The sequence shown here is derived from an EMBL/GenBank/DDBJ whole genome shotgun (WGS) entry which is preliminary data.</text>
</comment>
<feature type="transmembrane region" description="Helical" evidence="1">
    <location>
        <begin position="75"/>
        <end position="100"/>
    </location>
</feature>
<dbReference type="Pfam" id="PF14703">
    <property type="entry name" value="PHM7_cyt"/>
    <property type="match status" value="1"/>
</dbReference>
<keyword evidence="1" id="KW-0472">Membrane</keyword>
<keyword evidence="1" id="KW-1133">Transmembrane helix</keyword>
<dbReference type="InterPro" id="IPR032880">
    <property type="entry name" value="CSC1/OSCA1-like_N"/>
</dbReference>
<protein>
    <submittedName>
        <fullName evidence="4">11198_t:CDS:1</fullName>
    </submittedName>
</protein>
<keyword evidence="1" id="KW-0812">Transmembrane</keyword>
<feature type="non-terminal residue" evidence="4">
    <location>
        <position position="207"/>
    </location>
</feature>